<accession>A0AAV6TN77</accession>
<keyword evidence="4" id="KW-0732">Signal</keyword>
<feature type="chain" id="PRO_5043910796" evidence="4">
    <location>
        <begin position="24"/>
        <end position="121"/>
    </location>
</feature>
<feature type="non-terminal residue" evidence="5">
    <location>
        <position position="121"/>
    </location>
</feature>
<evidence type="ECO:0000256" key="3">
    <source>
        <dbReference type="ARBA" id="ARBA00023136"/>
    </source>
</evidence>
<keyword evidence="3" id="KW-0472">Membrane</keyword>
<dbReference type="InterPro" id="IPR023395">
    <property type="entry name" value="MCP_dom_sf"/>
</dbReference>
<dbReference type="GO" id="GO:0009083">
    <property type="term" value="P:branched-chain amino acid catabolic process"/>
    <property type="evidence" value="ECO:0007669"/>
    <property type="project" value="InterPro"/>
</dbReference>
<comment type="caution">
    <text evidence="5">The sequence shown here is derived from an EMBL/GenBank/DDBJ whole genome shotgun (WGS) entry which is preliminary data.</text>
</comment>
<reference evidence="5 6" key="1">
    <citation type="journal article" date="2022" name="Nat. Ecol. Evol.">
        <title>A masculinizing supergene underlies an exaggerated male reproductive morph in a spider.</title>
        <authorList>
            <person name="Hendrickx F."/>
            <person name="De Corte Z."/>
            <person name="Sonet G."/>
            <person name="Van Belleghem S.M."/>
            <person name="Kostlbacher S."/>
            <person name="Vangestel C."/>
        </authorList>
    </citation>
    <scope>NUCLEOTIDE SEQUENCE [LARGE SCALE GENOMIC DNA]</scope>
    <source>
        <strain evidence="5">W744_W776</strain>
    </source>
</reference>
<proteinExistence type="predicted"/>
<feature type="signal peptide" evidence="4">
    <location>
        <begin position="1"/>
        <end position="23"/>
    </location>
</feature>
<dbReference type="Gene3D" id="1.50.40.10">
    <property type="entry name" value="Mitochondrial carrier domain"/>
    <property type="match status" value="1"/>
</dbReference>
<evidence type="ECO:0000256" key="4">
    <source>
        <dbReference type="SAM" id="SignalP"/>
    </source>
</evidence>
<evidence type="ECO:0000313" key="5">
    <source>
        <dbReference type="EMBL" id="KAG8172936.1"/>
    </source>
</evidence>
<dbReference type="AlphaFoldDB" id="A0AAV6TN77"/>
<protein>
    <submittedName>
        <fullName evidence="5">Uncharacterized protein</fullName>
    </submittedName>
</protein>
<dbReference type="PANTHER" id="PTHR46314">
    <property type="entry name" value="SOLUTE CARRIER FAMILY 25 MEMBER 44"/>
    <property type="match status" value="1"/>
</dbReference>
<dbReference type="GO" id="GO:0015658">
    <property type="term" value="F:branched-chain amino acid transmembrane transporter activity"/>
    <property type="evidence" value="ECO:0007669"/>
    <property type="project" value="InterPro"/>
</dbReference>
<dbReference type="GO" id="GO:0005739">
    <property type="term" value="C:mitochondrion"/>
    <property type="evidence" value="ECO:0007669"/>
    <property type="project" value="InterPro"/>
</dbReference>
<evidence type="ECO:0000256" key="1">
    <source>
        <dbReference type="ARBA" id="ARBA00004370"/>
    </source>
</evidence>
<sequence length="121" mass="13510">MSPPTSMYLRLILHSVLWKFMTCQVEMETTKNIHHRVEMMDKGRFLLALHGIGYIITYEKVRHSLGVYTSIRDGRVKGLIGGGCGSLVSQTLITPFDVVSQHMMVIGQLKDKSSGNGATTR</sequence>
<keyword evidence="2" id="KW-0812">Transmembrane</keyword>
<dbReference type="Proteomes" id="UP000827092">
    <property type="component" value="Unassembled WGS sequence"/>
</dbReference>
<dbReference type="PANTHER" id="PTHR46314:SF2">
    <property type="entry name" value="SOLUTE CARRIER FAMILY 25 MEMBER 44"/>
    <property type="match status" value="1"/>
</dbReference>
<dbReference type="InterPro" id="IPR042164">
    <property type="entry name" value="SLC25A44"/>
</dbReference>
<name>A0AAV6TN77_9ARAC</name>
<keyword evidence="6" id="KW-1185">Reference proteome</keyword>
<organism evidence="5 6">
    <name type="scientific">Oedothorax gibbosus</name>
    <dbReference type="NCBI Taxonomy" id="931172"/>
    <lineage>
        <taxon>Eukaryota</taxon>
        <taxon>Metazoa</taxon>
        <taxon>Ecdysozoa</taxon>
        <taxon>Arthropoda</taxon>
        <taxon>Chelicerata</taxon>
        <taxon>Arachnida</taxon>
        <taxon>Araneae</taxon>
        <taxon>Araneomorphae</taxon>
        <taxon>Entelegynae</taxon>
        <taxon>Araneoidea</taxon>
        <taxon>Linyphiidae</taxon>
        <taxon>Erigoninae</taxon>
        <taxon>Oedothorax</taxon>
    </lineage>
</organism>
<dbReference type="GO" id="GO:0016020">
    <property type="term" value="C:membrane"/>
    <property type="evidence" value="ECO:0007669"/>
    <property type="project" value="UniProtKB-SubCell"/>
</dbReference>
<gene>
    <name evidence="5" type="ORF">JTE90_016401</name>
</gene>
<dbReference type="EMBL" id="JAFNEN010002225">
    <property type="protein sequence ID" value="KAG8172936.1"/>
    <property type="molecule type" value="Genomic_DNA"/>
</dbReference>
<comment type="subcellular location">
    <subcellularLocation>
        <location evidence="1">Membrane</location>
    </subcellularLocation>
</comment>
<evidence type="ECO:0000256" key="2">
    <source>
        <dbReference type="ARBA" id="ARBA00022692"/>
    </source>
</evidence>
<dbReference type="SUPFAM" id="SSF103506">
    <property type="entry name" value="Mitochondrial carrier"/>
    <property type="match status" value="1"/>
</dbReference>
<evidence type="ECO:0000313" key="6">
    <source>
        <dbReference type="Proteomes" id="UP000827092"/>
    </source>
</evidence>